<organism evidence="1 2">
    <name type="scientific">Enorma phocaeensis</name>
    <dbReference type="NCBI Taxonomy" id="1871019"/>
    <lineage>
        <taxon>Bacteria</taxon>
        <taxon>Bacillati</taxon>
        <taxon>Actinomycetota</taxon>
        <taxon>Coriobacteriia</taxon>
        <taxon>Coriobacteriales</taxon>
        <taxon>Coriobacteriaceae</taxon>
        <taxon>Enorma</taxon>
    </lineage>
</organism>
<reference evidence="1" key="2">
    <citation type="submission" date="2021-09" db="EMBL/GenBank/DDBJ databases">
        <authorList>
            <person name="Gilroy R."/>
        </authorList>
    </citation>
    <scope>NUCLEOTIDE SEQUENCE</scope>
    <source>
        <strain evidence="1">ChiHjej13B12-9602</strain>
    </source>
</reference>
<dbReference type="Proteomes" id="UP000753256">
    <property type="component" value="Unassembled WGS sequence"/>
</dbReference>
<proteinExistence type="predicted"/>
<dbReference type="EMBL" id="DYUZ01000005">
    <property type="protein sequence ID" value="HJG36357.1"/>
    <property type="molecule type" value="Genomic_DNA"/>
</dbReference>
<evidence type="ECO:0000313" key="2">
    <source>
        <dbReference type="Proteomes" id="UP000753256"/>
    </source>
</evidence>
<comment type="caution">
    <text evidence="1">The sequence shown here is derived from an EMBL/GenBank/DDBJ whole genome shotgun (WGS) entry which is preliminary data.</text>
</comment>
<reference evidence="1" key="1">
    <citation type="journal article" date="2021" name="PeerJ">
        <title>Extensive microbial diversity within the chicken gut microbiome revealed by metagenomics and culture.</title>
        <authorList>
            <person name="Gilroy R."/>
            <person name="Ravi A."/>
            <person name="Getino M."/>
            <person name="Pursley I."/>
            <person name="Horton D.L."/>
            <person name="Alikhan N.F."/>
            <person name="Baker D."/>
            <person name="Gharbi K."/>
            <person name="Hall N."/>
            <person name="Watson M."/>
            <person name="Adriaenssens E.M."/>
            <person name="Foster-Nyarko E."/>
            <person name="Jarju S."/>
            <person name="Secka A."/>
            <person name="Antonio M."/>
            <person name="Oren A."/>
            <person name="Chaudhuri R.R."/>
            <person name="La Ragione R."/>
            <person name="Hildebrand F."/>
            <person name="Pallen M.J."/>
        </authorList>
    </citation>
    <scope>NUCLEOTIDE SEQUENCE</scope>
    <source>
        <strain evidence="1">ChiHjej13B12-9602</strain>
    </source>
</reference>
<evidence type="ECO:0000313" key="1">
    <source>
        <dbReference type="EMBL" id="HJG36357.1"/>
    </source>
</evidence>
<sequence length="63" mass="7244">MEDGILIDVNRLRTALIDDTGSAMFAASPWAVMDLSDLEHASARELVHEAERRGWDLRRFEMR</sequence>
<accession>A0A921IRA0</accession>
<dbReference type="RefSeq" id="WP_273188505.1">
    <property type="nucleotide sequence ID" value="NZ_DYUZ01000005.1"/>
</dbReference>
<gene>
    <name evidence="1" type="ORF">K8V70_00605</name>
</gene>
<dbReference type="AlphaFoldDB" id="A0A921IRA0"/>
<name>A0A921IRA0_9ACTN</name>
<protein>
    <submittedName>
        <fullName evidence="1">Uncharacterized protein</fullName>
    </submittedName>
</protein>